<dbReference type="CDD" id="cd08054">
    <property type="entry name" value="gp6"/>
    <property type="match status" value="1"/>
</dbReference>
<dbReference type="EMBL" id="FUYN01000001">
    <property type="protein sequence ID" value="SKB28369.1"/>
    <property type="molecule type" value="Genomic_DNA"/>
</dbReference>
<dbReference type="Proteomes" id="UP000243406">
    <property type="component" value="Unassembled WGS sequence"/>
</dbReference>
<dbReference type="InterPro" id="IPR006450">
    <property type="entry name" value="Phage_HK97_gp6-like"/>
</dbReference>
<organism evidence="1 2">
    <name type="scientific">Acetoanaerobium noterae</name>
    <dbReference type="NCBI Taxonomy" id="745369"/>
    <lineage>
        <taxon>Bacteria</taxon>
        <taxon>Bacillati</taxon>
        <taxon>Bacillota</taxon>
        <taxon>Clostridia</taxon>
        <taxon>Peptostreptococcales</taxon>
        <taxon>Filifactoraceae</taxon>
        <taxon>Acetoanaerobium</taxon>
    </lineage>
</organism>
<keyword evidence="2" id="KW-1185">Reference proteome</keyword>
<dbReference type="Gene3D" id="1.10.3230.30">
    <property type="entry name" value="Phage gp6-like head-tail connector protein"/>
    <property type="match status" value="1"/>
</dbReference>
<gene>
    <name evidence="1" type="ORF">SAMN02745120_0603</name>
</gene>
<protein>
    <submittedName>
        <fullName evidence="1">Phage gp6-like head-tail connector protein</fullName>
    </submittedName>
</protein>
<dbReference type="OrthoDB" id="2362564at2"/>
<proteinExistence type="predicted"/>
<reference evidence="2" key="1">
    <citation type="submission" date="2017-02" db="EMBL/GenBank/DDBJ databases">
        <authorList>
            <person name="Varghese N."/>
            <person name="Submissions S."/>
        </authorList>
    </citation>
    <scope>NUCLEOTIDE SEQUENCE [LARGE SCALE GENOMIC DNA]</scope>
    <source>
        <strain evidence="2">ATCC 35199</strain>
    </source>
</reference>
<accession>A0A1T5A0S3</accession>
<dbReference type="Pfam" id="PF05135">
    <property type="entry name" value="Phage_connect_1"/>
    <property type="match status" value="1"/>
</dbReference>
<evidence type="ECO:0000313" key="2">
    <source>
        <dbReference type="Proteomes" id="UP000243406"/>
    </source>
</evidence>
<dbReference type="NCBIfam" id="TIGR01560">
    <property type="entry name" value="put_DNA_pack"/>
    <property type="match status" value="1"/>
</dbReference>
<name>A0A1T5A0S3_9FIRM</name>
<dbReference type="RefSeq" id="WP_079588568.1">
    <property type="nucleotide sequence ID" value="NZ_FUYN01000001.1"/>
</dbReference>
<dbReference type="AlphaFoldDB" id="A0A1T5A0S3"/>
<evidence type="ECO:0000313" key="1">
    <source>
        <dbReference type="EMBL" id="SKB28369.1"/>
    </source>
</evidence>
<sequence length="90" mass="10351">MLEEIKGYLKITWSDEDSSISTMIDAGKAYIDSVTGTTIDYESDNQAKSLLFDYCRYRYNMATEEFESNFSSVILNLQLKYACKDMEVTP</sequence>
<dbReference type="InterPro" id="IPR021146">
    <property type="entry name" value="Phage_gp6-like_head-tail"/>
</dbReference>